<keyword evidence="1" id="KW-1133">Transmembrane helix</keyword>
<dbReference type="OMA" id="FVFSTEW"/>
<evidence type="ECO:0000256" key="1">
    <source>
        <dbReference type="SAM" id="Phobius"/>
    </source>
</evidence>
<keyword evidence="1" id="KW-0812">Transmembrane</keyword>
<dbReference type="AlphaFoldDB" id="A0A226F193"/>
<accession>A0A226F193</accession>
<feature type="transmembrane region" description="Helical" evidence="1">
    <location>
        <begin position="48"/>
        <end position="68"/>
    </location>
</feature>
<evidence type="ECO:0000313" key="3">
    <source>
        <dbReference type="Proteomes" id="UP000198287"/>
    </source>
</evidence>
<name>A0A226F193_FOLCA</name>
<protein>
    <submittedName>
        <fullName evidence="2">Uncharacterized protein</fullName>
    </submittedName>
</protein>
<proteinExistence type="predicted"/>
<dbReference type="Proteomes" id="UP000198287">
    <property type="component" value="Unassembled WGS sequence"/>
</dbReference>
<dbReference type="EMBL" id="LNIX01000001">
    <property type="protein sequence ID" value="OXA63539.1"/>
    <property type="molecule type" value="Genomic_DNA"/>
</dbReference>
<comment type="caution">
    <text evidence="2">The sequence shown here is derived from an EMBL/GenBank/DDBJ whole genome shotgun (WGS) entry which is preliminary data.</text>
</comment>
<organism evidence="2 3">
    <name type="scientific">Folsomia candida</name>
    <name type="common">Springtail</name>
    <dbReference type="NCBI Taxonomy" id="158441"/>
    <lineage>
        <taxon>Eukaryota</taxon>
        <taxon>Metazoa</taxon>
        <taxon>Ecdysozoa</taxon>
        <taxon>Arthropoda</taxon>
        <taxon>Hexapoda</taxon>
        <taxon>Collembola</taxon>
        <taxon>Entomobryomorpha</taxon>
        <taxon>Isotomoidea</taxon>
        <taxon>Isotomidae</taxon>
        <taxon>Proisotominae</taxon>
        <taxon>Folsomia</taxon>
    </lineage>
</organism>
<reference evidence="2 3" key="1">
    <citation type="submission" date="2015-12" db="EMBL/GenBank/DDBJ databases">
        <title>The genome of Folsomia candida.</title>
        <authorList>
            <person name="Faddeeva A."/>
            <person name="Derks M.F."/>
            <person name="Anvar Y."/>
            <person name="Smit S."/>
            <person name="Van Straalen N."/>
            <person name="Roelofs D."/>
        </authorList>
    </citation>
    <scope>NUCLEOTIDE SEQUENCE [LARGE SCALE GENOMIC DNA]</scope>
    <source>
        <strain evidence="2 3">VU population</strain>
        <tissue evidence="2">Whole body</tissue>
    </source>
</reference>
<keyword evidence="1" id="KW-0472">Membrane</keyword>
<gene>
    <name evidence="2" type="ORF">Fcan01_02761</name>
</gene>
<feature type="transmembrane region" description="Helical" evidence="1">
    <location>
        <begin position="23"/>
        <end position="41"/>
    </location>
</feature>
<sequence>MGIGMLAYFARFIYDAFVFSTEWSVFIILLMALYNVVLILINRVRDVIVLWALMFIVHILVRFVIVYTETDPEKAGVLGHSARFFYDAFIFSIEWSIFIILVLSVYNLVMLVLRHMQDAVVLWGLIFVCNIILRIMHGHMTDYSSDW</sequence>
<feature type="transmembrane region" description="Helical" evidence="1">
    <location>
        <begin position="88"/>
        <end position="113"/>
    </location>
</feature>
<keyword evidence="3" id="KW-1185">Reference proteome</keyword>
<feature type="transmembrane region" description="Helical" evidence="1">
    <location>
        <begin position="120"/>
        <end position="137"/>
    </location>
</feature>
<evidence type="ECO:0000313" key="2">
    <source>
        <dbReference type="EMBL" id="OXA63539.1"/>
    </source>
</evidence>